<evidence type="ECO:0000313" key="2">
    <source>
        <dbReference type="EMBL" id="KAF6829304.1"/>
    </source>
</evidence>
<dbReference type="AlphaFoldDB" id="A0A8H6KD69"/>
<proteinExistence type="predicted"/>
<reference evidence="2" key="1">
    <citation type="journal article" date="2020" name="Phytopathology">
        <title>Genome Sequence Resources of Colletotrichum truncatum, C. plurivorum, C. musicola, and C. sojae: Four Species Pathogenic to Soybean (Glycine max).</title>
        <authorList>
            <person name="Rogerio F."/>
            <person name="Boufleur T.R."/>
            <person name="Ciampi-Guillardi M."/>
            <person name="Sukno S.A."/>
            <person name="Thon M.R."/>
            <person name="Massola Junior N.S."/>
            <person name="Baroncelli R."/>
        </authorList>
    </citation>
    <scope>NUCLEOTIDE SEQUENCE</scope>
    <source>
        <strain evidence="2">LFN0074</strain>
    </source>
</reference>
<keyword evidence="3" id="KW-1185">Reference proteome</keyword>
<dbReference type="Proteomes" id="UP000639643">
    <property type="component" value="Unassembled WGS sequence"/>
</dbReference>
<dbReference type="EMBL" id="WIGM01000314">
    <property type="protein sequence ID" value="KAF6829304.1"/>
    <property type="molecule type" value="Genomic_DNA"/>
</dbReference>
<protein>
    <submittedName>
        <fullName evidence="2">Uncharacterized protein</fullName>
    </submittedName>
</protein>
<organism evidence="2 3">
    <name type="scientific">Colletotrichum musicola</name>
    <dbReference type="NCBI Taxonomy" id="2175873"/>
    <lineage>
        <taxon>Eukaryota</taxon>
        <taxon>Fungi</taxon>
        <taxon>Dikarya</taxon>
        <taxon>Ascomycota</taxon>
        <taxon>Pezizomycotina</taxon>
        <taxon>Sordariomycetes</taxon>
        <taxon>Hypocreomycetidae</taxon>
        <taxon>Glomerellales</taxon>
        <taxon>Glomerellaceae</taxon>
        <taxon>Colletotrichum</taxon>
        <taxon>Colletotrichum orchidearum species complex</taxon>
    </lineage>
</organism>
<evidence type="ECO:0000313" key="3">
    <source>
        <dbReference type="Proteomes" id="UP000639643"/>
    </source>
</evidence>
<feature type="region of interest" description="Disordered" evidence="1">
    <location>
        <begin position="34"/>
        <end position="78"/>
    </location>
</feature>
<accession>A0A8H6KD69</accession>
<comment type="caution">
    <text evidence="2">The sequence shown here is derived from an EMBL/GenBank/DDBJ whole genome shotgun (WGS) entry which is preliminary data.</text>
</comment>
<evidence type="ECO:0000256" key="1">
    <source>
        <dbReference type="SAM" id="MobiDB-lite"/>
    </source>
</evidence>
<gene>
    <name evidence="2" type="ORF">CMUS01_08224</name>
</gene>
<name>A0A8H6KD69_9PEZI</name>
<sequence length="78" mass="8368">MALSRPSPQRAILRSNESRTLPAGRDLILLNAHLSSRGTSPDMNGARDHSTESELPWSTATLDTISDGDDPSPEPGRS</sequence>